<evidence type="ECO:0000313" key="2">
    <source>
        <dbReference type="EMBL" id="RUS29521.1"/>
    </source>
</evidence>
<feature type="non-terminal residue" evidence="2">
    <location>
        <position position="78"/>
    </location>
</feature>
<organism evidence="2 3">
    <name type="scientific">Jimgerdemannia flammicorona</name>
    <dbReference type="NCBI Taxonomy" id="994334"/>
    <lineage>
        <taxon>Eukaryota</taxon>
        <taxon>Fungi</taxon>
        <taxon>Fungi incertae sedis</taxon>
        <taxon>Mucoromycota</taxon>
        <taxon>Mucoromycotina</taxon>
        <taxon>Endogonomycetes</taxon>
        <taxon>Endogonales</taxon>
        <taxon>Endogonaceae</taxon>
        <taxon>Jimgerdemannia</taxon>
    </lineage>
</organism>
<keyword evidence="1" id="KW-1133">Transmembrane helix</keyword>
<gene>
    <name evidence="2" type="ORF">BC938DRAFT_480557</name>
</gene>
<keyword evidence="1" id="KW-0472">Membrane</keyword>
<reference evidence="2 3" key="1">
    <citation type="journal article" date="2018" name="New Phytol.">
        <title>Phylogenomics of Endogonaceae and evolution of mycorrhizas within Mucoromycota.</title>
        <authorList>
            <person name="Chang Y."/>
            <person name="Desiro A."/>
            <person name="Na H."/>
            <person name="Sandor L."/>
            <person name="Lipzen A."/>
            <person name="Clum A."/>
            <person name="Barry K."/>
            <person name="Grigoriev I.V."/>
            <person name="Martin F.M."/>
            <person name="Stajich J.E."/>
            <person name="Smith M.E."/>
            <person name="Bonito G."/>
            <person name="Spatafora J.W."/>
        </authorList>
    </citation>
    <scope>NUCLEOTIDE SEQUENCE [LARGE SCALE GENOMIC DNA]</scope>
    <source>
        <strain evidence="2 3">AD002</strain>
    </source>
</reference>
<keyword evidence="1" id="KW-0812">Transmembrane</keyword>
<dbReference type="EMBL" id="RBNJ01005080">
    <property type="protein sequence ID" value="RUS29521.1"/>
    <property type="molecule type" value="Genomic_DNA"/>
</dbReference>
<comment type="caution">
    <text evidence="2">The sequence shown here is derived from an EMBL/GenBank/DDBJ whole genome shotgun (WGS) entry which is preliminary data.</text>
</comment>
<name>A0A433QIY5_9FUNG</name>
<proteinExistence type="predicted"/>
<protein>
    <submittedName>
        <fullName evidence="2">Uncharacterized protein</fullName>
    </submittedName>
</protein>
<feature type="transmembrane region" description="Helical" evidence="1">
    <location>
        <begin position="48"/>
        <end position="66"/>
    </location>
</feature>
<keyword evidence="3" id="KW-1185">Reference proteome</keyword>
<evidence type="ECO:0000313" key="3">
    <source>
        <dbReference type="Proteomes" id="UP000274822"/>
    </source>
</evidence>
<accession>A0A433QIY5</accession>
<sequence length="78" mass="9099">MAESCMCVNAYFLSPKIGLNHYAYTFTTRKLVTDTTDNKGQHSSERNVPFSFLFFLFFSCCLKTCFIRNMSWQRDCAN</sequence>
<dbReference type="Proteomes" id="UP000274822">
    <property type="component" value="Unassembled WGS sequence"/>
</dbReference>
<evidence type="ECO:0000256" key="1">
    <source>
        <dbReference type="SAM" id="Phobius"/>
    </source>
</evidence>
<dbReference type="AlphaFoldDB" id="A0A433QIY5"/>